<dbReference type="EMBL" id="JAAGMS010000335">
    <property type="protein sequence ID" value="NEC02292.1"/>
    <property type="molecule type" value="Genomic_DNA"/>
</dbReference>
<proteinExistence type="predicted"/>
<evidence type="ECO:0000313" key="8">
    <source>
        <dbReference type="EMBL" id="NEC02292.1"/>
    </source>
</evidence>
<organism evidence="8 9">
    <name type="scientific">Streptomyces anulatus</name>
    <name type="common">Streptomyces chrysomallus</name>
    <dbReference type="NCBI Taxonomy" id="1892"/>
    <lineage>
        <taxon>Bacteria</taxon>
        <taxon>Bacillati</taxon>
        <taxon>Actinomycetota</taxon>
        <taxon>Actinomycetes</taxon>
        <taxon>Kitasatosporales</taxon>
        <taxon>Streptomycetaceae</taxon>
        <taxon>Streptomyces</taxon>
    </lineage>
</organism>
<feature type="compositionally biased region" description="Low complexity" evidence="6">
    <location>
        <begin position="12"/>
        <end position="21"/>
    </location>
</feature>
<dbReference type="InterPro" id="IPR006311">
    <property type="entry name" value="TAT_signal"/>
</dbReference>
<evidence type="ECO:0000256" key="5">
    <source>
        <dbReference type="ARBA" id="ARBA00030782"/>
    </source>
</evidence>
<dbReference type="Proteomes" id="UP000470951">
    <property type="component" value="Unassembled WGS sequence"/>
</dbReference>
<dbReference type="EC" id="4.6.1.13" evidence="2"/>
<dbReference type="RefSeq" id="WP_164221457.1">
    <property type="nucleotide sequence ID" value="NZ_JAAGMS010000335.1"/>
</dbReference>
<dbReference type="GO" id="GO:0008081">
    <property type="term" value="F:phosphoric diester hydrolase activity"/>
    <property type="evidence" value="ECO:0007669"/>
    <property type="project" value="InterPro"/>
</dbReference>
<feature type="domain" description="Phosphatidylinositol-specific phospholipase C X" evidence="7">
    <location>
        <begin position="65"/>
        <end position="204"/>
    </location>
</feature>
<sequence>MPSTGPARTPEPLSRPAWPSRPSRRGFLAGALAVSATAIVGAAPAAAATREAVRGTQDWMAALPDGTALRRLTIPGTHDSGARFGGPWSECQNTTIAQQLESGIRFLDVRCRITDGSFAIHHGASFQNLMFGDVLVACRDFLAARPTETVLMRVKQEYSEESDAAFRAVFDDYLDRRGWRSLFRLDPTLPDLGGARGKVVLLADNGGLPGVRYGDRALFDIQDDYMAEPFAKYPKIEAQFRKAAQQPGMFFMNYVSTAALMPPRWNADRLNPQVHSFLDRAETAGWTGLGIVPLDYPNQRSGLVESLIRHNPTG</sequence>
<feature type="region of interest" description="Disordered" evidence="6">
    <location>
        <begin position="1"/>
        <end position="22"/>
    </location>
</feature>
<evidence type="ECO:0000259" key="7">
    <source>
        <dbReference type="SMART" id="SM00148"/>
    </source>
</evidence>
<dbReference type="InterPro" id="IPR017946">
    <property type="entry name" value="PLC-like_Pdiesterase_TIM-brl"/>
</dbReference>
<evidence type="ECO:0000256" key="6">
    <source>
        <dbReference type="SAM" id="MobiDB-lite"/>
    </source>
</evidence>
<dbReference type="GO" id="GO:0004436">
    <property type="term" value="F:phosphatidylinositol diacylglycerol-lyase activity"/>
    <property type="evidence" value="ECO:0007669"/>
    <property type="project" value="UniProtKB-EC"/>
</dbReference>
<dbReference type="GO" id="GO:0006629">
    <property type="term" value="P:lipid metabolic process"/>
    <property type="evidence" value="ECO:0007669"/>
    <property type="project" value="InterPro"/>
</dbReference>
<dbReference type="InterPro" id="IPR000909">
    <property type="entry name" value="PLipase_C_PInositol-sp_X_dom"/>
</dbReference>
<comment type="catalytic activity">
    <reaction evidence="1">
        <text>a 1,2-diacyl-sn-glycero-3-phospho-(1D-myo-inositol) = 1D-myo-inositol 1,2-cyclic phosphate + a 1,2-diacyl-sn-glycerol</text>
        <dbReference type="Rhea" id="RHEA:17093"/>
        <dbReference type="ChEBI" id="CHEBI:17815"/>
        <dbReference type="ChEBI" id="CHEBI:57880"/>
        <dbReference type="ChEBI" id="CHEBI:58484"/>
        <dbReference type="EC" id="4.6.1.13"/>
    </reaction>
</comment>
<dbReference type="CDD" id="cd08586">
    <property type="entry name" value="PI-PLCc_BcPLC_like"/>
    <property type="match status" value="1"/>
</dbReference>
<comment type="caution">
    <text evidence="8">The sequence shown here is derived from an EMBL/GenBank/DDBJ whole genome shotgun (WGS) entry which is preliminary data.</text>
</comment>
<evidence type="ECO:0000313" key="9">
    <source>
        <dbReference type="Proteomes" id="UP000470951"/>
    </source>
</evidence>
<dbReference type="PROSITE" id="PS51318">
    <property type="entry name" value="TAT"/>
    <property type="match status" value="1"/>
</dbReference>
<dbReference type="Pfam" id="PF00388">
    <property type="entry name" value="PI-PLC-X"/>
    <property type="match status" value="1"/>
</dbReference>
<evidence type="ECO:0000256" key="3">
    <source>
        <dbReference type="ARBA" id="ARBA00019758"/>
    </source>
</evidence>
<accession>A0A7K3RJP1</accession>
<dbReference type="Gene3D" id="3.20.20.190">
    <property type="entry name" value="Phosphatidylinositol (PI) phosphodiesterase"/>
    <property type="match status" value="1"/>
</dbReference>
<reference evidence="8 9" key="1">
    <citation type="submission" date="2020-01" db="EMBL/GenBank/DDBJ databases">
        <title>Insect and environment-associated Actinomycetes.</title>
        <authorList>
            <person name="Currrie C."/>
            <person name="Chevrette M."/>
            <person name="Carlson C."/>
            <person name="Stubbendieck R."/>
            <person name="Wendt-Pienkowski E."/>
        </authorList>
    </citation>
    <scope>NUCLEOTIDE SEQUENCE [LARGE SCALE GENOMIC DNA]</scope>
    <source>
        <strain evidence="8 9">SID7903</strain>
    </source>
</reference>
<dbReference type="PANTHER" id="PTHR13593:SF113">
    <property type="entry name" value="SI:DKEY-266F7.9"/>
    <property type="match status" value="1"/>
</dbReference>
<dbReference type="PROSITE" id="PS50007">
    <property type="entry name" value="PIPLC_X_DOMAIN"/>
    <property type="match status" value="1"/>
</dbReference>
<gene>
    <name evidence="8" type="ORF">G3I58_30630</name>
</gene>
<evidence type="ECO:0000256" key="1">
    <source>
        <dbReference type="ARBA" id="ARBA00001316"/>
    </source>
</evidence>
<dbReference type="InterPro" id="IPR051057">
    <property type="entry name" value="PI-PLC_domain"/>
</dbReference>
<evidence type="ECO:0000256" key="4">
    <source>
        <dbReference type="ARBA" id="ARBA00030474"/>
    </source>
</evidence>
<protein>
    <recommendedName>
        <fullName evidence="3">1-phosphatidylinositol phosphodiesterase</fullName>
        <ecNumber evidence="2">4.6.1.13</ecNumber>
    </recommendedName>
    <alternativeName>
        <fullName evidence="4">Phosphatidylinositol diacylglycerol-lyase</fullName>
    </alternativeName>
    <alternativeName>
        <fullName evidence="5">Phosphatidylinositol-specific phospholipase C</fullName>
    </alternativeName>
</protein>
<dbReference type="PANTHER" id="PTHR13593">
    <property type="match status" value="1"/>
</dbReference>
<dbReference type="SMART" id="SM00148">
    <property type="entry name" value="PLCXc"/>
    <property type="match status" value="1"/>
</dbReference>
<dbReference type="SUPFAM" id="SSF51695">
    <property type="entry name" value="PLC-like phosphodiesterases"/>
    <property type="match status" value="1"/>
</dbReference>
<evidence type="ECO:0000256" key="2">
    <source>
        <dbReference type="ARBA" id="ARBA00012581"/>
    </source>
</evidence>
<dbReference type="AlphaFoldDB" id="A0A7K3RJP1"/>
<name>A0A7K3RJP1_STRAQ</name>